<keyword evidence="6 10" id="KW-1133">Transmembrane helix</keyword>
<evidence type="ECO:0000256" key="1">
    <source>
        <dbReference type="ARBA" id="ARBA00004370"/>
    </source>
</evidence>
<dbReference type="InterPro" id="IPR001841">
    <property type="entry name" value="Znf_RING"/>
</dbReference>
<evidence type="ECO:0000256" key="3">
    <source>
        <dbReference type="ARBA" id="ARBA00022723"/>
    </source>
</evidence>
<dbReference type="SMART" id="SM00184">
    <property type="entry name" value="RING"/>
    <property type="match status" value="1"/>
</dbReference>
<evidence type="ECO:0000256" key="4">
    <source>
        <dbReference type="ARBA" id="ARBA00022771"/>
    </source>
</evidence>
<dbReference type="GO" id="GO:0008270">
    <property type="term" value="F:zinc ion binding"/>
    <property type="evidence" value="ECO:0007669"/>
    <property type="project" value="UniProtKB-KW"/>
</dbReference>
<feature type="compositionally biased region" description="Basic and acidic residues" evidence="9">
    <location>
        <begin position="471"/>
        <end position="480"/>
    </location>
</feature>
<keyword evidence="5" id="KW-0862">Zinc</keyword>
<keyword evidence="13" id="KW-1185">Reference proteome</keyword>
<dbReference type="Gene3D" id="3.30.40.10">
    <property type="entry name" value="Zinc/RING finger domain, C3HC4 (zinc finger)"/>
    <property type="match status" value="1"/>
</dbReference>
<feature type="transmembrane region" description="Helical" evidence="10">
    <location>
        <begin position="77"/>
        <end position="96"/>
    </location>
</feature>
<evidence type="ECO:0000313" key="12">
    <source>
        <dbReference type="EMBL" id="KAJ2757016.1"/>
    </source>
</evidence>
<protein>
    <recommendedName>
        <fullName evidence="11">RING-type domain-containing protein</fullName>
    </recommendedName>
</protein>
<proteinExistence type="predicted"/>
<dbReference type="OrthoDB" id="8062037at2759"/>
<sequence length="500" mass="55217">MSRSYQAHARALLTTASHVNNFVLRADTLGQFETENTIPTLAANTDIIPILRDDEGALPIAPIAMSTSSDALSDTKIFVLLAAIVFIFLIALGVAMTRVSRSRRNRYQEQARLQIVAAQRHPETLNKTILDLLPVFEVTAKRELRQIHACTPRAGFANCFTDGAVGSSAQPVPIASSAECSTPTPIQSMTASLDGGYAIESEKSSQDSIPLAYLRYSMRQSAIDRSLESVTGVLCNTTVDDIELTAWENNCTSKKCNRRSVGRPTRISPSSIDTPAPVAIRYYRPSTSQAVTPQFPSRHSTAGYNWEESTPGRNSEACMNIGPVMYRERSSQSLDIDYAVVPRGLGDATEHAQKYAATRAPHWSQPDIAHRRSHRMSAVSDGGLGACPICLEEFDVGEHLRELPCLHKYHVICIDTWLVSRSTCCPYCKLDIQRWYYGPSFEEEDAQQLDDNSQPIDFHEVPPTSSYGSQNRRDQGSGSRFDRALRTVRTALANHGNVTM</sequence>
<dbReference type="PANTHER" id="PTHR46539:SF1">
    <property type="entry name" value="E3 UBIQUITIN-PROTEIN LIGASE ATL42"/>
    <property type="match status" value="1"/>
</dbReference>
<evidence type="ECO:0000256" key="9">
    <source>
        <dbReference type="SAM" id="MobiDB-lite"/>
    </source>
</evidence>
<dbReference type="PROSITE" id="PS50089">
    <property type="entry name" value="ZF_RING_2"/>
    <property type="match status" value="1"/>
</dbReference>
<dbReference type="InterPro" id="IPR013083">
    <property type="entry name" value="Znf_RING/FYVE/PHD"/>
</dbReference>
<dbReference type="Pfam" id="PF13639">
    <property type="entry name" value="zf-RING_2"/>
    <property type="match status" value="1"/>
</dbReference>
<comment type="caution">
    <text evidence="12">The sequence shown here is derived from an EMBL/GenBank/DDBJ whole genome shotgun (WGS) entry which is preliminary data.</text>
</comment>
<evidence type="ECO:0000256" key="6">
    <source>
        <dbReference type="ARBA" id="ARBA00022989"/>
    </source>
</evidence>
<evidence type="ECO:0000256" key="8">
    <source>
        <dbReference type="PROSITE-ProRule" id="PRU00175"/>
    </source>
</evidence>
<accession>A0A9W8LD69</accession>
<dbReference type="GO" id="GO:0016020">
    <property type="term" value="C:membrane"/>
    <property type="evidence" value="ECO:0007669"/>
    <property type="project" value="UniProtKB-SubCell"/>
</dbReference>
<evidence type="ECO:0000256" key="2">
    <source>
        <dbReference type="ARBA" id="ARBA00022692"/>
    </source>
</evidence>
<dbReference type="PANTHER" id="PTHR46539">
    <property type="entry name" value="E3 UBIQUITIN-PROTEIN LIGASE ATL42"/>
    <property type="match status" value="1"/>
</dbReference>
<evidence type="ECO:0000256" key="5">
    <source>
        <dbReference type="ARBA" id="ARBA00022833"/>
    </source>
</evidence>
<name>A0A9W8LD69_9FUNG</name>
<dbReference type="SUPFAM" id="SSF57850">
    <property type="entry name" value="RING/U-box"/>
    <property type="match status" value="1"/>
</dbReference>
<gene>
    <name evidence="12" type="ORF">GGI19_000369</name>
</gene>
<keyword evidence="7 10" id="KW-0472">Membrane</keyword>
<feature type="region of interest" description="Disordered" evidence="9">
    <location>
        <begin position="453"/>
        <end position="480"/>
    </location>
</feature>
<feature type="domain" description="RING-type" evidence="11">
    <location>
        <begin position="387"/>
        <end position="429"/>
    </location>
</feature>
<evidence type="ECO:0000259" key="11">
    <source>
        <dbReference type="PROSITE" id="PS50089"/>
    </source>
</evidence>
<evidence type="ECO:0000256" key="7">
    <source>
        <dbReference type="ARBA" id="ARBA00023136"/>
    </source>
</evidence>
<keyword evidence="2 10" id="KW-0812">Transmembrane</keyword>
<keyword evidence="4 8" id="KW-0863">Zinc-finger</keyword>
<dbReference type="AlphaFoldDB" id="A0A9W8LD69"/>
<comment type="subcellular location">
    <subcellularLocation>
        <location evidence="1">Membrane</location>
    </subcellularLocation>
</comment>
<evidence type="ECO:0000313" key="13">
    <source>
        <dbReference type="Proteomes" id="UP001140011"/>
    </source>
</evidence>
<keyword evidence="3" id="KW-0479">Metal-binding</keyword>
<reference evidence="12" key="1">
    <citation type="submission" date="2022-07" db="EMBL/GenBank/DDBJ databases">
        <title>Phylogenomic reconstructions and comparative analyses of Kickxellomycotina fungi.</title>
        <authorList>
            <person name="Reynolds N.K."/>
            <person name="Stajich J.E."/>
            <person name="Barry K."/>
            <person name="Grigoriev I.V."/>
            <person name="Crous P."/>
            <person name="Smith M.E."/>
        </authorList>
    </citation>
    <scope>NUCLEOTIDE SEQUENCE</scope>
    <source>
        <strain evidence="12">BCRC 34297</strain>
    </source>
</reference>
<evidence type="ECO:0000256" key="10">
    <source>
        <dbReference type="SAM" id="Phobius"/>
    </source>
</evidence>
<dbReference type="Proteomes" id="UP001140011">
    <property type="component" value="Unassembled WGS sequence"/>
</dbReference>
<dbReference type="EMBL" id="JANBUH010000009">
    <property type="protein sequence ID" value="KAJ2757016.1"/>
    <property type="molecule type" value="Genomic_DNA"/>
</dbReference>
<organism evidence="12 13">
    <name type="scientific">Coemansia pectinata</name>
    <dbReference type="NCBI Taxonomy" id="1052879"/>
    <lineage>
        <taxon>Eukaryota</taxon>
        <taxon>Fungi</taxon>
        <taxon>Fungi incertae sedis</taxon>
        <taxon>Zoopagomycota</taxon>
        <taxon>Kickxellomycotina</taxon>
        <taxon>Kickxellomycetes</taxon>
        <taxon>Kickxellales</taxon>
        <taxon>Kickxellaceae</taxon>
        <taxon>Coemansia</taxon>
    </lineage>
</organism>